<proteinExistence type="predicted"/>
<dbReference type="RefSeq" id="WP_225233887.1">
    <property type="nucleotide sequence ID" value="NZ_JBAPLV010000018.1"/>
</dbReference>
<comment type="caution">
    <text evidence="1">The sequence shown here is derived from an EMBL/GenBank/DDBJ whole genome shotgun (WGS) entry which is preliminary data.</text>
</comment>
<evidence type="ECO:0000313" key="1">
    <source>
        <dbReference type="EMBL" id="MEI4279987.1"/>
    </source>
</evidence>
<sequence length="340" mass="37555">MNTDDLLDALPRVLDELGARVELGVTHHHDRLEDARIRVSVPGVGARSYVLEVKRRLTPGLATTVRSNHELPLMVVAPYISDAVGAVLRGMAVDYVDMVGNGCLRWPGVYIDVRGKRPAKNSVQSGPERGDRAFTRAGLQVLFVLLTQPAAASTKLRQLAEASGTSLGTAQGVVGELEQTGALVPTSTGRRLHRPGQLYDRWVEAYATRLSPSLYLRSFRADRLDWWRAARSEDPDLVVGGEAAAAALDTMLRPESVTFYVTRTPTQLVRQHRLVPVPRKEANVHLKRRFWDEQVVRGSKGLAPTTLVFADLVTSGEPRLREHAERLRRADARLLELDGS</sequence>
<dbReference type="EMBL" id="JBAPLV010000018">
    <property type="protein sequence ID" value="MEI4279987.1"/>
    <property type="molecule type" value="Genomic_DNA"/>
</dbReference>
<reference evidence="1 2" key="1">
    <citation type="submission" date="2024-03" db="EMBL/GenBank/DDBJ databases">
        <title>Draft genome sequence of Klenkia terrae.</title>
        <authorList>
            <person name="Duangmal K."/>
            <person name="Chantavorakit T."/>
        </authorList>
    </citation>
    <scope>NUCLEOTIDE SEQUENCE [LARGE SCALE GENOMIC DNA]</scope>
    <source>
        <strain evidence="1 2">JCM 17786</strain>
    </source>
</reference>
<dbReference type="InterPro" id="IPR019238">
    <property type="entry name" value="AbiEi_2"/>
</dbReference>
<dbReference type="Pfam" id="PF09952">
    <property type="entry name" value="AbiEi_2"/>
    <property type="match status" value="1"/>
</dbReference>
<name>A0ABU8E8Q0_9ACTN</name>
<organism evidence="1 2">
    <name type="scientific">Klenkia terrae</name>
    <dbReference type="NCBI Taxonomy" id="1052259"/>
    <lineage>
        <taxon>Bacteria</taxon>
        <taxon>Bacillati</taxon>
        <taxon>Actinomycetota</taxon>
        <taxon>Actinomycetes</taxon>
        <taxon>Geodermatophilales</taxon>
        <taxon>Geodermatophilaceae</taxon>
        <taxon>Klenkia</taxon>
    </lineage>
</organism>
<gene>
    <name evidence="1" type="ORF">UXQ13_16070</name>
</gene>
<protein>
    <submittedName>
        <fullName evidence="1">Type IV toxin-antitoxin system AbiEi family antitoxin</fullName>
    </submittedName>
</protein>
<accession>A0ABU8E8Q0</accession>
<keyword evidence="2" id="KW-1185">Reference proteome</keyword>
<evidence type="ECO:0000313" key="2">
    <source>
        <dbReference type="Proteomes" id="UP001373496"/>
    </source>
</evidence>
<dbReference type="Proteomes" id="UP001373496">
    <property type="component" value="Unassembled WGS sequence"/>
</dbReference>